<dbReference type="Pfam" id="PF12802">
    <property type="entry name" value="MarR_2"/>
    <property type="match status" value="1"/>
</dbReference>
<dbReference type="PANTHER" id="PTHR33164">
    <property type="entry name" value="TRANSCRIPTIONAL REGULATOR, MARR FAMILY"/>
    <property type="match status" value="1"/>
</dbReference>
<dbReference type="InterPro" id="IPR036390">
    <property type="entry name" value="WH_DNA-bd_sf"/>
</dbReference>
<dbReference type="STRING" id="1193181.BN10_560022"/>
<sequence length="149" mass="16201">MNEPVLPLWELIQTSHIVAKGFRDLFARHGLTPTQFGVLACLEDGDDFTKAQLARAVLVTPQSMDPLITSLLTRGLVDRNGPAGRGRAAGIHITKAGRALMGQVRPEVAHFNASEHIGVADADIPQLVTNLRAIRHFLDKTSLDRDPHG</sequence>
<protein>
    <submittedName>
        <fullName evidence="2">Transcriptional regulator, MarR family</fullName>
    </submittedName>
</protein>
<dbReference type="SMART" id="SM00347">
    <property type="entry name" value="HTH_MARR"/>
    <property type="match status" value="1"/>
</dbReference>
<dbReference type="SUPFAM" id="SSF46785">
    <property type="entry name" value="Winged helix' DNA-binding domain"/>
    <property type="match status" value="1"/>
</dbReference>
<feature type="domain" description="HTH marR-type" evidence="1">
    <location>
        <begin position="1"/>
        <end position="136"/>
    </location>
</feature>
<comment type="caution">
    <text evidence="2">The sequence shown here is derived from an EMBL/GenBank/DDBJ whole genome shotgun (WGS) entry which is preliminary data.</text>
</comment>
<evidence type="ECO:0000259" key="1">
    <source>
        <dbReference type="PROSITE" id="PS50995"/>
    </source>
</evidence>
<dbReference type="InterPro" id="IPR039422">
    <property type="entry name" value="MarR/SlyA-like"/>
</dbReference>
<keyword evidence="3" id="KW-1185">Reference proteome</keyword>
<evidence type="ECO:0000313" key="3">
    <source>
        <dbReference type="Proteomes" id="UP000013167"/>
    </source>
</evidence>
<dbReference type="InterPro" id="IPR036388">
    <property type="entry name" value="WH-like_DNA-bd_sf"/>
</dbReference>
<organism evidence="2 3">
    <name type="scientific">Phycicoccus elongatus Lp2</name>
    <dbReference type="NCBI Taxonomy" id="1193181"/>
    <lineage>
        <taxon>Bacteria</taxon>
        <taxon>Bacillati</taxon>
        <taxon>Actinomycetota</taxon>
        <taxon>Actinomycetes</taxon>
        <taxon>Micrococcales</taxon>
        <taxon>Intrasporangiaceae</taxon>
        <taxon>Phycicoccus</taxon>
    </lineage>
</organism>
<dbReference type="AlphaFoldDB" id="N0E568"/>
<dbReference type="HOGENOM" id="CLU_083287_4_4_11"/>
<dbReference type="RefSeq" id="WP_010850178.1">
    <property type="nucleotide sequence ID" value="NZ_HF570956.1"/>
</dbReference>
<dbReference type="eggNOG" id="COG1846">
    <property type="taxonomic scope" value="Bacteria"/>
</dbReference>
<dbReference type="InterPro" id="IPR000835">
    <property type="entry name" value="HTH_MarR-typ"/>
</dbReference>
<name>N0E568_9MICO</name>
<dbReference type="PANTHER" id="PTHR33164:SF43">
    <property type="entry name" value="HTH-TYPE TRANSCRIPTIONAL REPRESSOR YETL"/>
    <property type="match status" value="1"/>
</dbReference>
<dbReference type="Proteomes" id="UP000013167">
    <property type="component" value="Unassembled WGS sequence"/>
</dbReference>
<dbReference type="GO" id="GO:0003700">
    <property type="term" value="F:DNA-binding transcription factor activity"/>
    <property type="evidence" value="ECO:0007669"/>
    <property type="project" value="InterPro"/>
</dbReference>
<reference evidence="2 3" key="1">
    <citation type="journal article" date="2013" name="ISME J.">
        <title>A metabolic model for members of the genus Tetrasphaera involved in enhanced biological phosphorus removal.</title>
        <authorList>
            <person name="Kristiansen R."/>
            <person name="Nguyen H.T.T."/>
            <person name="Saunders A.M."/>
            <person name="Nielsen J.L."/>
            <person name="Wimmer R."/>
            <person name="Le V.Q."/>
            <person name="McIlroy S.J."/>
            <person name="Petrovski S."/>
            <person name="Seviour R.J."/>
            <person name="Calteau A."/>
            <person name="Nielsen K.L."/>
            <person name="Nielsen P.H."/>
        </authorList>
    </citation>
    <scope>NUCLEOTIDE SEQUENCE [LARGE SCALE GENOMIC DNA]</scope>
    <source>
        <strain evidence="2 3">Lp2</strain>
    </source>
</reference>
<accession>N0E568</accession>
<dbReference type="EMBL" id="CAIZ01000126">
    <property type="protein sequence ID" value="CCH70329.1"/>
    <property type="molecule type" value="Genomic_DNA"/>
</dbReference>
<dbReference type="PROSITE" id="PS50995">
    <property type="entry name" value="HTH_MARR_2"/>
    <property type="match status" value="1"/>
</dbReference>
<dbReference type="GO" id="GO:0006950">
    <property type="term" value="P:response to stress"/>
    <property type="evidence" value="ECO:0007669"/>
    <property type="project" value="TreeGrafter"/>
</dbReference>
<dbReference type="Gene3D" id="1.10.10.10">
    <property type="entry name" value="Winged helix-like DNA-binding domain superfamily/Winged helix DNA-binding domain"/>
    <property type="match status" value="1"/>
</dbReference>
<dbReference type="OrthoDB" id="3177763at2"/>
<evidence type="ECO:0000313" key="2">
    <source>
        <dbReference type="EMBL" id="CCH70329.1"/>
    </source>
</evidence>
<gene>
    <name evidence="2" type="ORF">BN10_560022</name>
</gene>
<proteinExistence type="predicted"/>